<evidence type="ECO:0000313" key="3">
    <source>
        <dbReference type="Proteomes" id="UP001367508"/>
    </source>
</evidence>
<comment type="caution">
    <text evidence="2">The sequence shown here is derived from an EMBL/GenBank/DDBJ whole genome shotgun (WGS) entry which is preliminary data.</text>
</comment>
<dbReference type="AlphaFoldDB" id="A0AAN9MTX0"/>
<keyword evidence="1" id="KW-0812">Transmembrane</keyword>
<dbReference type="EMBL" id="JAYMYQ010000001">
    <property type="protein sequence ID" value="KAK7360940.1"/>
    <property type="molecule type" value="Genomic_DNA"/>
</dbReference>
<organism evidence="2 3">
    <name type="scientific">Canavalia gladiata</name>
    <name type="common">Sword bean</name>
    <name type="synonym">Dolichos gladiatus</name>
    <dbReference type="NCBI Taxonomy" id="3824"/>
    <lineage>
        <taxon>Eukaryota</taxon>
        <taxon>Viridiplantae</taxon>
        <taxon>Streptophyta</taxon>
        <taxon>Embryophyta</taxon>
        <taxon>Tracheophyta</taxon>
        <taxon>Spermatophyta</taxon>
        <taxon>Magnoliopsida</taxon>
        <taxon>eudicotyledons</taxon>
        <taxon>Gunneridae</taxon>
        <taxon>Pentapetalae</taxon>
        <taxon>rosids</taxon>
        <taxon>fabids</taxon>
        <taxon>Fabales</taxon>
        <taxon>Fabaceae</taxon>
        <taxon>Papilionoideae</taxon>
        <taxon>50 kb inversion clade</taxon>
        <taxon>NPAAA clade</taxon>
        <taxon>indigoferoid/millettioid clade</taxon>
        <taxon>Phaseoleae</taxon>
        <taxon>Canavalia</taxon>
    </lineage>
</organism>
<keyword evidence="3" id="KW-1185">Reference proteome</keyword>
<evidence type="ECO:0000256" key="1">
    <source>
        <dbReference type="SAM" id="Phobius"/>
    </source>
</evidence>
<evidence type="ECO:0000313" key="2">
    <source>
        <dbReference type="EMBL" id="KAK7360940.1"/>
    </source>
</evidence>
<reference evidence="2 3" key="1">
    <citation type="submission" date="2024-01" db="EMBL/GenBank/DDBJ databases">
        <title>The genomes of 5 underutilized Papilionoideae crops provide insights into root nodulation and disease resistanc.</title>
        <authorList>
            <person name="Jiang F."/>
        </authorList>
    </citation>
    <scope>NUCLEOTIDE SEQUENCE [LARGE SCALE GENOMIC DNA]</scope>
    <source>
        <strain evidence="2">LVBAO_FW01</strain>
        <tissue evidence="2">Leaves</tissue>
    </source>
</reference>
<keyword evidence="1" id="KW-0472">Membrane</keyword>
<gene>
    <name evidence="2" type="ORF">VNO77_02959</name>
</gene>
<keyword evidence="1" id="KW-1133">Transmembrane helix</keyword>
<accession>A0AAN9MTX0</accession>
<feature type="transmembrane region" description="Helical" evidence="1">
    <location>
        <begin position="6"/>
        <end position="30"/>
    </location>
</feature>
<sequence>MTEIVVILEIFVSHAAVQNCCLSYFLIFIFPHSLSSGTIMPQPFLLGKNYIIFLLCIDDDFEPSRLNIVAESSIHSF</sequence>
<name>A0AAN9MTX0_CANGL</name>
<protein>
    <submittedName>
        <fullName evidence="2">Uncharacterized protein</fullName>
    </submittedName>
</protein>
<dbReference type="Proteomes" id="UP001367508">
    <property type="component" value="Unassembled WGS sequence"/>
</dbReference>
<proteinExistence type="predicted"/>